<reference evidence="2 3" key="2">
    <citation type="journal article" date="2017" name="Front. Plant Sci.">
        <title>Gene Classification and Mining of Molecular Markers Useful in Red Clover (Trifolium pratense) Breeding.</title>
        <authorList>
            <person name="Istvanek J."/>
            <person name="Dluhosova J."/>
            <person name="Dluhos P."/>
            <person name="Patkova L."/>
            <person name="Nedelnik J."/>
            <person name="Repkova J."/>
        </authorList>
    </citation>
    <scope>NUCLEOTIDE SEQUENCE [LARGE SCALE GENOMIC DNA]</scope>
    <source>
        <strain evidence="3">cv. Tatra</strain>
        <tissue evidence="2">Young leaves</tissue>
    </source>
</reference>
<dbReference type="PANTHER" id="PTHR31672">
    <property type="entry name" value="BNACNNG10540D PROTEIN"/>
    <property type="match status" value="1"/>
</dbReference>
<evidence type="ECO:0000259" key="1">
    <source>
        <dbReference type="Pfam" id="PF07734"/>
    </source>
</evidence>
<dbReference type="Proteomes" id="UP000236291">
    <property type="component" value="Unassembled WGS sequence"/>
</dbReference>
<dbReference type="InterPro" id="IPR050796">
    <property type="entry name" value="SCF_F-box_component"/>
</dbReference>
<dbReference type="AlphaFoldDB" id="A0A2K3PJS8"/>
<proteinExistence type="predicted"/>
<dbReference type="PANTHER" id="PTHR31672:SF13">
    <property type="entry name" value="F-BOX PROTEIN CPR30-LIKE"/>
    <property type="match status" value="1"/>
</dbReference>
<dbReference type="NCBIfam" id="TIGR01640">
    <property type="entry name" value="F_box_assoc_1"/>
    <property type="match status" value="1"/>
</dbReference>
<reference evidence="2 3" key="1">
    <citation type="journal article" date="2014" name="Am. J. Bot.">
        <title>Genome assembly and annotation for red clover (Trifolium pratense; Fabaceae).</title>
        <authorList>
            <person name="Istvanek J."/>
            <person name="Jaros M."/>
            <person name="Krenek A."/>
            <person name="Repkova J."/>
        </authorList>
    </citation>
    <scope>NUCLEOTIDE SEQUENCE [LARGE SCALE GENOMIC DNA]</scope>
    <source>
        <strain evidence="3">cv. Tatra</strain>
        <tissue evidence="2">Young leaves</tissue>
    </source>
</reference>
<feature type="domain" description="F-box associated beta-propeller type 1" evidence="1">
    <location>
        <begin position="9"/>
        <end position="146"/>
    </location>
</feature>
<accession>A0A2K3PJS8</accession>
<dbReference type="Pfam" id="PF07734">
    <property type="entry name" value="FBA_1"/>
    <property type="match status" value="1"/>
</dbReference>
<evidence type="ECO:0000313" key="3">
    <source>
        <dbReference type="Proteomes" id="UP000236291"/>
    </source>
</evidence>
<dbReference type="EMBL" id="ASHM01007766">
    <property type="protein sequence ID" value="PNY15551.1"/>
    <property type="molecule type" value="Genomic_DNA"/>
</dbReference>
<evidence type="ECO:0000313" key="2">
    <source>
        <dbReference type="EMBL" id="PNY15551.1"/>
    </source>
</evidence>
<comment type="caution">
    <text evidence="2">The sequence shown here is derived from an EMBL/GenBank/DDBJ whole genome shotgun (WGS) entry which is preliminary data.</text>
</comment>
<protein>
    <submittedName>
        <fullName evidence="2">F-box protein</fullName>
    </submittedName>
</protein>
<dbReference type="InterPro" id="IPR006527">
    <property type="entry name" value="F-box-assoc_dom_typ1"/>
</dbReference>
<dbReference type="InterPro" id="IPR017451">
    <property type="entry name" value="F-box-assoc_interact_dom"/>
</dbReference>
<gene>
    <name evidence="2" type="ORF">L195_g012249</name>
</gene>
<organism evidence="2 3">
    <name type="scientific">Trifolium pratense</name>
    <name type="common">Red clover</name>
    <dbReference type="NCBI Taxonomy" id="57577"/>
    <lineage>
        <taxon>Eukaryota</taxon>
        <taxon>Viridiplantae</taxon>
        <taxon>Streptophyta</taxon>
        <taxon>Embryophyta</taxon>
        <taxon>Tracheophyta</taxon>
        <taxon>Spermatophyta</taxon>
        <taxon>Magnoliopsida</taxon>
        <taxon>eudicotyledons</taxon>
        <taxon>Gunneridae</taxon>
        <taxon>Pentapetalae</taxon>
        <taxon>rosids</taxon>
        <taxon>fabids</taxon>
        <taxon>Fabales</taxon>
        <taxon>Fabaceae</taxon>
        <taxon>Papilionoideae</taxon>
        <taxon>50 kb inversion clade</taxon>
        <taxon>NPAAA clade</taxon>
        <taxon>Hologalegina</taxon>
        <taxon>IRL clade</taxon>
        <taxon>Trifolieae</taxon>
        <taxon>Trifolium</taxon>
    </lineage>
</organism>
<name>A0A2K3PJS8_TRIPR</name>
<dbReference type="ExpressionAtlas" id="A0A2K3PJS8">
    <property type="expression patterns" value="baseline"/>
</dbReference>
<sequence length="204" mass="23579">MVSLSSDTISSYLEFFSFRANTWKQIDEVTHIHYSSATNDDCEAGSLFNGAIHWFAYRRDLEIDVIVAFDLMERKLLDMHLPDQFDHDLRNCGLWVFREFLSLWARNYDNDTIEIWVMKEYKLHSSWTKTHVLPIDAIPAGFHFPLSSTKSSDIVATDGFTGFVKYNDEGQLLGHHSYFNQTYGSRVVMYTESLLSLPGDNLQA</sequence>